<feature type="region of interest" description="Disordered" evidence="1">
    <location>
        <begin position="1"/>
        <end position="65"/>
    </location>
</feature>
<evidence type="ECO:0000313" key="3">
    <source>
        <dbReference type="Proteomes" id="UP001054821"/>
    </source>
</evidence>
<dbReference type="EMBL" id="JAJFAZ020000004">
    <property type="protein sequence ID" value="KAI5334114.1"/>
    <property type="molecule type" value="Genomic_DNA"/>
</dbReference>
<reference evidence="2 3" key="1">
    <citation type="journal article" date="2022" name="G3 (Bethesda)">
        <title>Whole-genome sequence and methylome profiling of the almond [Prunus dulcis (Mill.) D.A. Webb] cultivar 'Nonpareil'.</title>
        <authorList>
            <person name="D'Amico-Willman K.M."/>
            <person name="Ouma W.Z."/>
            <person name="Meulia T."/>
            <person name="Sideli G.M."/>
            <person name="Gradziel T.M."/>
            <person name="Fresnedo-Ramirez J."/>
        </authorList>
    </citation>
    <scope>NUCLEOTIDE SEQUENCE [LARGE SCALE GENOMIC DNA]</scope>
    <source>
        <strain evidence="2">Clone GOH B32 T37-40</strain>
    </source>
</reference>
<accession>A0AAD4W124</accession>
<keyword evidence="3" id="KW-1185">Reference proteome</keyword>
<protein>
    <submittedName>
        <fullName evidence="2">Uncharacterized protein</fullName>
    </submittedName>
</protein>
<dbReference type="AlphaFoldDB" id="A0AAD4W124"/>
<evidence type="ECO:0000256" key="1">
    <source>
        <dbReference type="SAM" id="MobiDB-lite"/>
    </source>
</evidence>
<evidence type="ECO:0000313" key="2">
    <source>
        <dbReference type="EMBL" id="KAI5334114.1"/>
    </source>
</evidence>
<organism evidence="2 3">
    <name type="scientific">Prunus dulcis</name>
    <name type="common">Almond</name>
    <name type="synonym">Amygdalus dulcis</name>
    <dbReference type="NCBI Taxonomy" id="3755"/>
    <lineage>
        <taxon>Eukaryota</taxon>
        <taxon>Viridiplantae</taxon>
        <taxon>Streptophyta</taxon>
        <taxon>Embryophyta</taxon>
        <taxon>Tracheophyta</taxon>
        <taxon>Spermatophyta</taxon>
        <taxon>Magnoliopsida</taxon>
        <taxon>eudicotyledons</taxon>
        <taxon>Gunneridae</taxon>
        <taxon>Pentapetalae</taxon>
        <taxon>rosids</taxon>
        <taxon>fabids</taxon>
        <taxon>Rosales</taxon>
        <taxon>Rosaceae</taxon>
        <taxon>Amygdaloideae</taxon>
        <taxon>Amygdaleae</taxon>
        <taxon>Prunus</taxon>
    </lineage>
</organism>
<sequence length="99" mass="10212">MAAGGGRSAAAKFGRHSGENRRFPAAGAAADLGGGLGRDAEAEPVSLASEATKQYGPSQACPVQPKLEPPIQAETKSRPSFNLPRVDMHIYCFVKGSSA</sequence>
<proteinExistence type="predicted"/>
<name>A0AAD4W124_PRUDU</name>
<gene>
    <name evidence="2" type="ORF">L3X38_024247</name>
</gene>
<comment type="caution">
    <text evidence="2">The sequence shown here is derived from an EMBL/GenBank/DDBJ whole genome shotgun (WGS) entry which is preliminary data.</text>
</comment>
<dbReference type="Proteomes" id="UP001054821">
    <property type="component" value="Chromosome 4"/>
</dbReference>